<evidence type="ECO:0000313" key="4">
    <source>
        <dbReference type="Proteomes" id="UP000279600"/>
    </source>
</evidence>
<dbReference type="GO" id="GO:0009244">
    <property type="term" value="P:lipopolysaccharide core region biosynthetic process"/>
    <property type="evidence" value="ECO:0007669"/>
    <property type="project" value="TreeGrafter"/>
</dbReference>
<dbReference type="CDD" id="cd03789">
    <property type="entry name" value="GT9_LPS_heptosyltransferase"/>
    <property type="match status" value="1"/>
</dbReference>
<dbReference type="InterPro" id="IPR051199">
    <property type="entry name" value="LPS_LOS_Heptosyltrfase"/>
</dbReference>
<dbReference type="PANTHER" id="PTHR30160:SF7">
    <property type="entry name" value="ADP-HEPTOSE--LPS HEPTOSYLTRANSFERASE 2"/>
    <property type="match status" value="1"/>
</dbReference>
<dbReference type="KEGG" id="noj:EJ995_05760"/>
<keyword evidence="4" id="KW-1185">Reference proteome</keyword>
<reference evidence="3 4" key="1">
    <citation type="submission" date="2018-12" db="EMBL/GenBank/DDBJ databases">
        <title>Complete genome of Nonlabens sp. MJ115.</title>
        <authorList>
            <person name="Choi H.S."/>
            <person name="Jung J."/>
        </authorList>
    </citation>
    <scope>NUCLEOTIDE SEQUENCE [LARGE SCALE GENOMIC DNA]</scope>
    <source>
        <strain evidence="3 4">MJ115</strain>
    </source>
</reference>
<dbReference type="Proteomes" id="UP000279600">
    <property type="component" value="Chromosome"/>
</dbReference>
<dbReference type="EMBL" id="CP034549">
    <property type="protein sequence ID" value="AZQ45183.1"/>
    <property type="molecule type" value="Genomic_DNA"/>
</dbReference>
<dbReference type="SUPFAM" id="SSF53756">
    <property type="entry name" value="UDP-Glycosyltransferase/glycogen phosphorylase"/>
    <property type="match status" value="1"/>
</dbReference>
<dbReference type="OrthoDB" id="9772349at2"/>
<evidence type="ECO:0000256" key="1">
    <source>
        <dbReference type="ARBA" id="ARBA00022676"/>
    </source>
</evidence>
<name>A0A3S9N1J6_9FLAO</name>
<dbReference type="AlphaFoldDB" id="A0A3S9N1J6"/>
<gene>
    <name evidence="3" type="ORF">EJ995_05760</name>
</gene>
<keyword evidence="1" id="KW-0328">Glycosyltransferase</keyword>
<dbReference type="PANTHER" id="PTHR30160">
    <property type="entry name" value="TETRAACYLDISACCHARIDE 4'-KINASE-RELATED"/>
    <property type="match status" value="1"/>
</dbReference>
<evidence type="ECO:0000313" key="3">
    <source>
        <dbReference type="EMBL" id="AZQ45183.1"/>
    </source>
</evidence>
<accession>A0A3S9N1J6</accession>
<proteinExistence type="predicted"/>
<dbReference type="GO" id="GO:0008713">
    <property type="term" value="F:ADP-heptose-lipopolysaccharide heptosyltransferase activity"/>
    <property type="evidence" value="ECO:0007669"/>
    <property type="project" value="TreeGrafter"/>
</dbReference>
<sequence>MLGDVLTSTVVADELKRSNPNAIVDYLIVHNAVPVVQGHPAIDNLILVKPQEFSSLAGIITLSRKLNNNKYTHIFDAYSKNNSGFLCSLLKAEHKIGYDKWFGFLAYQEKVSDQADKQQFPSGWAIGSRLRLLEPITDDIDYSVKPRIHLTETEVESGKQWLEQSGAQLDKSITMISVLGSSEVKTLPFATMAQLLNHLVEKTNTQIFFNYIPSQKDDAFAIYHLCKPQTREHILIDDFTASLRDFLKVLANCTAIIGNEGGAINMAKALDIPSFSIYSPWVPQEAWNISEDGEQHLSVHLKDLKPELYGDKKPAAFKSNSLEMYQNFDAGLIIKSLDQFIQYHY</sequence>
<protein>
    <submittedName>
        <fullName evidence="3">Lipopolysaccharide heptosyltransferase family protein</fullName>
    </submittedName>
</protein>
<evidence type="ECO:0000256" key="2">
    <source>
        <dbReference type="ARBA" id="ARBA00022679"/>
    </source>
</evidence>
<organism evidence="3 4">
    <name type="scientific">Nonlabens ponticola</name>
    <dbReference type="NCBI Taxonomy" id="2496866"/>
    <lineage>
        <taxon>Bacteria</taxon>
        <taxon>Pseudomonadati</taxon>
        <taxon>Bacteroidota</taxon>
        <taxon>Flavobacteriia</taxon>
        <taxon>Flavobacteriales</taxon>
        <taxon>Flavobacteriaceae</taxon>
        <taxon>Nonlabens</taxon>
    </lineage>
</organism>
<dbReference type="Gene3D" id="3.40.50.2000">
    <property type="entry name" value="Glycogen Phosphorylase B"/>
    <property type="match status" value="2"/>
</dbReference>
<dbReference type="InterPro" id="IPR002201">
    <property type="entry name" value="Glyco_trans_9"/>
</dbReference>
<dbReference type="Pfam" id="PF01075">
    <property type="entry name" value="Glyco_transf_9"/>
    <property type="match status" value="1"/>
</dbReference>
<dbReference type="GO" id="GO:0005829">
    <property type="term" value="C:cytosol"/>
    <property type="evidence" value="ECO:0007669"/>
    <property type="project" value="TreeGrafter"/>
</dbReference>
<keyword evidence="2 3" id="KW-0808">Transferase</keyword>